<accession>A0AAV7KRQ1</accession>
<gene>
    <name evidence="1" type="ORF">NDU88_002281</name>
</gene>
<reference evidence="1" key="1">
    <citation type="journal article" date="2022" name="bioRxiv">
        <title>Sequencing and chromosome-scale assembly of the giantPleurodeles waltlgenome.</title>
        <authorList>
            <person name="Brown T."/>
            <person name="Elewa A."/>
            <person name="Iarovenko S."/>
            <person name="Subramanian E."/>
            <person name="Araus A.J."/>
            <person name="Petzold A."/>
            <person name="Susuki M."/>
            <person name="Suzuki K.-i.T."/>
            <person name="Hayashi T."/>
            <person name="Toyoda A."/>
            <person name="Oliveira C."/>
            <person name="Osipova E."/>
            <person name="Leigh N.D."/>
            <person name="Simon A."/>
            <person name="Yun M.H."/>
        </authorList>
    </citation>
    <scope>NUCLEOTIDE SEQUENCE</scope>
    <source>
        <strain evidence="1">20211129_DDA</strain>
        <tissue evidence="1">Liver</tissue>
    </source>
</reference>
<keyword evidence="2" id="KW-1185">Reference proteome</keyword>
<sequence>MRPPRAKRLRETATQCSPTHAPVLSPGLQYVRYVFPFSSLATDMNPVIGVIFAARHVLQLLQGNFLQPHCLFDLPARLAAFVLHCIFAYFRQHGAQMPERESKAPPVGLVAKRETTACGSGVLKDSKVGKAGERSSGEPANMRAPAAAKSTVAPLTNYLKKRTQADMSLLLPSKVIPTAETTGDMYRQHIDFEGEHRCDEYCG</sequence>
<organism evidence="1 2">
    <name type="scientific">Pleurodeles waltl</name>
    <name type="common">Iberian ribbed newt</name>
    <dbReference type="NCBI Taxonomy" id="8319"/>
    <lineage>
        <taxon>Eukaryota</taxon>
        <taxon>Metazoa</taxon>
        <taxon>Chordata</taxon>
        <taxon>Craniata</taxon>
        <taxon>Vertebrata</taxon>
        <taxon>Euteleostomi</taxon>
        <taxon>Amphibia</taxon>
        <taxon>Batrachia</taxon>
        <taxon>Caudata</taxon>
        <taxon>Salamandroidea</taxon>
        <taxon>Salamandridae</taxon>
        <taxon>Pleurodelinae</taxon>
        <taxon>Pleurodeles</taxon>
    </lineage>
</organism>
<dbReference type="Proteomes" id="UP001066276">
    <property type="component" value="Chromosome 12"/>
</dbReference>
<evidence type="ECO:0000313" key="2">
    <source>
        <dbReference type="Proteomes" id="UP001066276"/>
    </source>
</evidence>
<evidence type="ECO:0000313" key="1">
    <source>
        <dbReference type="EMBL" id="KAJ1082111.1"/>
    </source>
</evidence>
<protein>
    <submittedName>
        <fullName evidence="1">Uncharacterized protein</fullName>
    </submittedName>
</protein>
<comment type="caution">
    <text evidence="1">The sequence shown here is derived from an EMBL/GenBank/DDBJ whole genome shotgun (WGS) entry which is preliminary data.</text>
</comment>
<proteinExistence type="predicted"/>
<name>A0AAV7KRQ1_PLEWA</name>
<dbReference type="EMBL" id="JANPWB010000016">
    <property type="protein sequence ID" value="KAJ1082111.1"/>
    <property type="molecule type" value="Genomic_DNA"/>
</dbReference>
<dbReference type="AlphaFoldDB" id="A0AAV7KRQ1"/>